<dbReference type="OrthoDB" id="3554588at2759"/>
<keyword evidence="2" id="KW-1133">Transmembrane helix</keyword>
<accession>A0A8A3PJY1</accession>
<feature type="transmembrane region" description="Helical" evidence="2">
    <location>
        <begin position="199"/>
        <end position="220"/>
    </location>
</feature>
<dbReference type="Proteomes" id="UP000672032">
    <property type="component" value="Chromosome 5"/>
</dbReference>
<dbReference type="AlphaFoldDB" id="A0A8A3PJY1"/>
<keyword evidence="4" id="KW-1185">Reference proteome</keyword>
<reference evidence="3" key="1">
    <citation type="submission" date="2020-10" db="EMBL/GenBank/DDBJ databases">
        <title>Genome Sequence of Monilinia vaccinii-corymbosi Sheds Light on Mummy Berry Disease Infection of Blueberry and Mating Type.</title>
        <authorList>
            <person name="Yow A.G."/>
            <person name="Zhang Y."/>
            <person name="Bansal K."/>
            <person name="Eacker S.M."/>
            <person name="Sullivan S."/>
            <person name="Liachko I."/>
            <person name="Cubeta M.A."/>
            <person name="Rollins J.A."/>
            <person name="Ashrafi H."/>
        </authorList>
    </citation>
    <scope>NUCLEOTIDE SEQUENCE</scope>
    <source>
        <strain evidence="3">RL-1</strain>
    </source>
</reference>
<protein>
    <submittedName>
        <fullName evidence="3">Uncharacterized protein</fullName>
    </submittedName>
</protein>
<evidence type="ECO:0000256" key="1">
    <source>
        <dbReference type="SAM" id="MobiDB-lite"/>
    </source>
</evidence>
<keyword evidence="2" id="KW-0812">Transmembrane</keyword>
<proteinExistence type="predicted"/>
<keyword evidence="2" id="KW-0472">Membrane</keyword>
<feature type="compositionally biased region" description="Low complexity" evidence="1">
    <location>
        <begin position="146"/>
        <end position="187"/>
    </location>
</feature>
<feature type="region of interest" description="Disordered" evidence="1">
    <location>
        <begin position="145"/>
        <end position="187"/>
    </location>
</feature>
<sequence length="221" mass="23568">MARTAVPLIPAMLDGTAAVIHIATPMEADVVPMEAIAPKEISVATTALTIRPSSVTKNPEPSITLKPIPVYEYYYFTVTWYYWSYYSYYYTINTDLRTSLLSTHITTTTKLSVYETNSAAASSSFKKLPATLSFPTPAAAMLPTQTLSSEPDEPSSSSSTSSTTSTRSVASGSSSTSSATSSPISVTNSGAAGMHKEGYLWSLMGFTICCSLAATSTLWLL</sequence>
<evidence type="ECO:0000313" key="3">
    <source>
        <dbReference type="EMBL" id="QSZ35628.1"/>
    </source>
</evidence>
<gene>
    <name evidence="3" type="ORF">DSL72_008498</name>
</gene>
<evidence type="ECO:0000256" key="2">
    <source>
        <dbReference type="SAM" id="Phobius"/>
    </source>
</evidence>
<evidence type="ECO:0000313" key="4">
    <source>
        <dbReference type="Proteomes" id="UP000672032"/>
    </source>
</evidence>
<dbReference type="EMBL" id="CP063409">
    <property type="protein sequence ID" value="QSZ35628.1"/>
    <property type="molecule type" value="Genomic_DNA"/>
</dbReference>
<name>A0A8A3PJY1_9HELO</name>
<organism evidence="3 4">
    <name type="scientific">Monilinia vaccinii-corymbosi</name>
    <dbReference type="NCBI Taxonomy" id="61207"/>
    <lineage>
        <taxon>Eukaryota</taxon>
        <taxon>Fungi</taxon>
        <taxon>Dikarya</taxon>
        <taxon>Ascomycota</taxon>
        <taxon>Pezizomycotina</taxon>
        <taxon>Leotiomycetes</taxon>
        <taxon>Helotiales</taxon>
        <taxon>Sclerotiniaceae</taxon>
        <taxon>Monilinia</taxon>
    </lineage>
</organism>